<dbReference type="InParanoid" id="G0QMJ7"/>
<reference evidence="1 2" key="1">
    <citation type="submission" date="2011-07" db="EMBL/GenBank/DDBJ databases">
        <authorList>
            <person name="Coyne R."/>
            <person name="Brami D."/>
            <person name="Johnson J."/>
            <person name="Hostetler J."/>
            <person name="Hannick L."/>
            <person name="Clark T."/>
            <person name="Cassidy-Hanley D."/>
            <person name="Inman J."/>
        </authorList>
    </citation>
    <scope>NUCLEOTIDE SEQUENCE [LARGE SCALE GENOMIC DNA]</scope>
    <source>
        <strain evidence="1 2">G5</strain>
    </source>
</reference>
<dbReference type="RefSeq" id="XP_004037549.1">
    <property type="nucleotide sequence ID" value="XM_004037501.1"/>
</dbReference>
<keyword evidence="2" id="KW-1185">Reference proteome</keyword>
<accession>G0QMJ7</accession>
<dbReference type="GeneID" id="14909735"/>
<proteinExistence type="predicted"/>
<dbReference type="EMBL" id="GL983424">
    <property type="protein sequence ID" value="EGR33563.1"/>
    <property type="molecule type" value="Genomic_DNA"/>
</dbReference>
<gene>
    <name evidence="1" type="ORF">IMG5_049390</name>
</gene>
<evidence type="ECO:0000313" key="1">
    <source>
        <dbReference type="EMBL" id="EGR33563.1"/>
    </source>
</evidence>
<protein>
    <submittedName>
        <fullName evidence="1">Uncharacterized protein</fullName>
    </submittedName>
</protein>
<sequence>MFILLFLPRNHTQGPFYLYHIPLKSFLQKKALFNMHYNYFLFLLQQGNVKNSGLQNLHLNSKNRFLFVNQYRFRNVNSLKRKEKQVIDIYQKQEFLFLHFSYFSIFKLPLIFPQCFVQNSLLDHLLKSRKNQLDMAFGKKRAYSIFRICILSDNRCCLVSFLQGLCAFQIGLLKNEVKIHK</sequence>
<dbReference type="AlphaFoldDB" id="G0QMJ7"/>
<name>G0QMJ7_ICHMU</name>
<organism evidence="1 2">
    <name type="scientific">Ichthyophthirius multifiliis</name>
    <name type="common">White spot disease agent</name>
    <name type="synonym">Ich</name>
    <dbReference type="NCBI Taxonomy" id="5932"/>
    <lineage>
        <taxon>Eukaryota</taxon>
        <taxon>Sar</taxon>
        <taxon>Alveolata</taxon>
        <taxon>Ciliophora</taxon>
        <taxon>Intramacronucleata</taxon>
        <taxon>Oligohymenophorea</taxon>
        <taxon>Hymenostomatida</taxon>
        <taxon>Ophryoglenina</taxon>
        <taxon>Ichthyophthirius</taxon>
    </lineage>
</organism>
<evidence type="ECO:0000313" key="2">
    <source>
        <dbReference type="Proteomes" id="UP000008983"/>
    </source>
</evidence>
<dbReference type="Proteomes" id="UP000008983">
    <property type="component" value="Unassembled WGS sequence"/>
</dbReference>